<evidence type="ECO:0000313" key="3">
    <source>
        <dbReference type="EnsemblPlants" id="ORGLA09G0084400.1"/>
    </source>
</evidence>
<keyword evidence="2" id="KW-0812">Transmembrane</keyword>
<dbReference type="Proteomes" id="UP000007306">
    <property type="component" value="Chromosome 9"/>
</dbReference>
<dbReference type="PANTHER" id="PTHR22950">
    <property type="entry name" value="AMINO ACID TRANSPORTER"/>
    <property type="match status" value="1"/>
</dbReference>
<dbReference type="Gramene" id="ORGLA09G0084400.1">
    <property type="protein sequence ID" value="ORGLA09G0084400.1"/>
    <property type="gene ID" value="ORGLA09G0084400"/>
</dbReference>
<dbReference type="PANTHER" id="PTHR22950:SF514">
    <property type="entry name" value="OS07G0598600 PROTEIN"/>
    <property type="match status" value="1"/>
</dbReference>
<feature type="compositionally biased region" description="Polar residues" evidence="1">
    <location>
        <begin position="299"/>
        <end position="308"/>
    </location>
</feature>
<evidence type="ECO:0000256" key="2">
    <source>
        <dbReference type="SAM" id="Phobius"/>
    </source>
</evidence>
<dbReference type="GO" id="GO:0016020">
    <property type="term" value="C:membrane"/>
    <property type="evidence" value="ECO:0007669"/>
    <property type="project" value="TreeGrafter"/>
</dbReference>
<proteinExistence type="predicted"/>
<dbReference type="OMA" id="IELLVWF"/>
<dbReference type="AlphaFoldDB" id="I1QP65"/>
<feature type="region of interest" description="Disordered" evidence="1">
    <location>
        <begin position="246"/>
        <end position="308"/>
    </location>
</feature>
<evidence type="ECO:0000256" key="1">
    <source>
        <dbReference type="SAM" id="MobiDB-lite"/>
    </source>
</evidence>
<sequence length="308" mass="32794">MALPATMKVLSLVPGLILVMLAAVLTDASIELLVWFSRAVGATSYGEAMGDAFDPLKYTPAVSVALAVVFVVITVGIATIKLMKGQIPMPKLFPDVHDWSSTWRLPTAAPVLLKDHSLIRPIVRASLLLGLVVYTTTSFFGFLLFGEATLDDMLVFPIVFRALRFNMDDLLFPSARPFSCDNRRFGAITAELLTVIFLAANFVPNIWDAFQFTGSSCTGDDVDCGGGGDSCLTAVILVAAAVSPMRPRSSSASSTPVAGKKEKTATRWCSQSTAPRCEKAAAGHGMPPPAPPARHHQRPTLSGPSLAT</sequence>
<evidence type="ECO:0008006" key="5">
    <source>
        <dbReference type="Google" id="ProtNLM"/>
    </source>
</evidence>
<keyword evidence="2" id="KW-0472">Membrane</keyword>
<keyword evidence="2" id="KW-1133">Transmembrane helix</keyword>
<protein>
    <recommendedName>
        <fullName evidence="5">Amino acid transporter transmembrane domain-containing protein</fullName>
    </recommendedName>
</protein>
<feature type="transmembrane region" description="Helical" evidence="2">
    <location>
        <begin position="122"/>
        <end position="145"/>
    </location>
</feature>
<feature type="transmembrane region" description="Helical" evidence="2">
    <location>
        <begin position="185"/>
        <end position="203"/>
    </location>
</feature>
<reference evidence="3 4" key="2">
    <citation type="submission" date="2018-04" db="EMBL/GenBank/DDBJ databases">
        <title>OglaRS2 (Oryza glaberrima Reference Sequence Version 2).</title>
        <authorList>
            <person name="Zhang J."/>
            <person name="Kudrna D."/>
            <person name="Lee S."/>
            <person name="Talag J."/>
            <person name="Rajasekar S."/>
            <person name="Wing R.A."/>
        </authorList>
    </citation>
    <scope>NUCLEOTIDE SEQUENCE [LARGE SCALE GENOMIC DNA]</scope>
    <source>
        <strain evidence="3 4">cv. IRGC 96717</strain>
    </source>
</reference>
<dbReference type="HOGENOM" id="CLU_081423_0_0_1"/>
<organism evidence="3 4">
    <name type="scientific">Oryza glaberrima</name>
    <name type="common">African rice</name>
    <dbReference type="NCBI Taxonomy" id="4538"/>
    <lineage>
        <taxon>Eukaryota</taxon>
        <taxon>Viridiplantae</taxon>
        <taxon>Streptophyta</taxon>
        <taxon>Embryophyta</taxon>
        <taxon>Tracheophyta</taxon>
        <taxon>Spermatophyta</taxon>
        <taxon>Magnoliopsida</taxon>
        <taxon>Liliopsida</taxon>
        <taxon>Poales</taxon>
        <taxon>Poaceae</taxon>
        <taxon>BOP clade</taxon>
        <taxon>Oryzoideae</taxon>
        <taxon>Oryzeae</taxon>
        <taxon>Oryzinae</taxon>
        <taxon>Oryza</taxon>
    </lineage>
</organism>
<name>I1QP65_ORYGL</name>
<feature type="transmembrane region" description="Helical" evidence="2">
    <location>
        <begin position="61"/>
        <end position="83"/>
    </location>
</feature>
<reference evidence="3" key="1">
    <citation type="submission" date="2015-06" db="UniProtKB">
        <authorList>
            <consortium name="EnsemblPlants"/>
        </authorList>
    </citation>
    <scope>IDENTIFICATION</scope>
</reference>
<keyword evidence="4" id="KW-1185">Reference proteome</keyword>
<feature type="compositionally biased region" description="Low complexity" evidence="1">
    <location>
        <begin position="246"/>
        <end position="258"/>
    </location>
</feature>
<accession>I1QP65</accession>
<evidence type="ECO:0000313" key="4">
    <source>
        <dbReference type="Proteomes" id="UP000007306"/>
    </source>
</evidence>
<dbReference type="EnsemblPlants" id="ORGLA09G0084400.1">
    <property type="protein sequence ID" value="ORGLA09G0084400.1"/>
    <property type="gene ID" value="ORGLA09G0084400"/>
</dbReference>
<dbReference type="GO" id="GO:0015179">
    <property type="term" value="F:L-amino acid transmembrane transporter activity"/>
    <property type="evidence" value="ECO:0007669"/>
    <property type="project" value="TreeGrafter"/>
</dbReference>
<dbReference type="STRING" id="4538.I1QP65"/>
<dbReference type="eggNOG" id="KOG1305">
    <property type="taxonomic scope" value="Eukaryota"/>
</dbReference>